<name>A0ABW1DEK1_9ACTN</name>
<reference evidence="7" key="1">
    <citation type="journal article" date="2019" name="Int. J. Syst. Evol. Microbiol.">
        <title>The Global Catalogue of Microorganisms (GCM) 10K type strain sequencing project: providing services to taxonomists for standard genome sequencing and annotation.</title>
        <authorList>
            <consortium name="The Broad Institute Genomics Platform"/>
            <consortium name="The Broad Institute Genome Sequencing Center for Infectious Disease"/>
            <person name="Wu L."/>
            <person name="Ma J."/>
        </authorList>
    </citation>
    <scope>NUCLEOTIDE SEQUENCE [LARGE SCALE GENOMIC DNA]</scope>
    <source>
        <strain evidence="7">CCUG 53903</strain>
    </source>
</reference>
<evidence type="ECO:0000313" key="7">
    <source>
        <dbReference type="Proteomes" id="UP001596058"/>
    </source>
</evidence>
<dbReference type="Proteomes" id="UP001596058">
    <property type="component" value="Unassembled WGS sequence"/>
</dbReference>
<dbReference type="PROSITE" id="PS01081">
    <property type="entry name" value="HTH_TETR_1"/>
    <property type="match status" value="1"/>
</dbReference>
<keyword evidence="1" id="KW-0805">Transcription regulation</keyword>
<dbReference type="Gene3D" id="1.10.10.60">
    <property type="entry name" value="Homeodomain-like"/>
    <property type="match status" value="1"/>
</dbReference>
<proteinExistence type="predicted"/>
<sequence>MTKDPRRARRPSEALRRDIQQAMIDELVEHGYGEVSIEGVAARAGAAKTSVYRYWATKEELVIDALANALPLPDRGPSTGSVRGDFAVMMSLMAQSLGGLAGQVLLTVAAERRRHPEVAEAVMERVVRPRQRLMLEALDRAVARGEIPAEAARALPVQVAGSLLLQHFMHTGTPPGPDEIDDYLDRAVMPVLNRK</sequence>
<evidence type="ECO:0000256" key="1">
    <source>
        <dbReference type="ARBA" id="ARBA00023015"/>
    </source>
</evidence>
<dbReference type="RefSeq" id="WP_379524659.1">
    <property type="nucleotide sequence ID" value="NZ_JBHSPA010000119.1"/>
</dbReference>
<dbReference type="PRINTS" id="PR00455">
    <property type="entry name" value="HTHTETR"/>
</dbReference>
<evidence type="ECO:0000256" key="3">
    <source>
        <dbReference type="ARBA" id="ARBA00023163"/>
    </source>
</evidence>
<keyword evidence="2 4" id="KW-0238">DNA-binding</keyword>
<dbReference type="InterPro" id="IPR009057">
    <property type="entry name" value="Homeodomain-like_sf"/>
</dbReference>
<dbReference type="EMBL" id="JBHSPA010000119">
    <property type="protein sequence ID" value="MFC5835248.1"/>
    <property type="molecule type" value="Genomic_DNA"/>
</dbReference>
<accession>A0ABW1DEK1</accession>
<feature type="DNA-binding region" description="H-T-H motif" evidence="4">
    <location>
        <begin position="36"/>
        <end position="55"/>
    </location>
</feature>
<dbReference type="Pfam" id="PF00440">
    <property type="entry name" value="TetR_N"/>
    <property type="match status" value="1"/>
</dbReference>
<comment type="caution">
    <text evidence="6">The sequence shown here is derived from an EMBL/GenBank/DDBJ whole genome shotgun (WGS) entry which is preliminary data.</text>
</comment>
<dbReference type="PANTHER" id="PTHR30055">
    <property type="entry name" value="HTH-TYPE TRANSCRIPTIONAL REGULATOR RUTR"/>
    <property type="match status" value="1"/>
</dbReference>
<evidence type="ECO:0000256" key="2">
    <source>
        <dbReference type="ARBA" id="ARBA00023125"/>
    </source>
</evidence>
<dbReference type="Gene3D" id="1.10.357.10">
    <property type="entry name" value="Tetracycline Repressor, domain 2"/>
    <property type="match status" value="1"/>
</dbReference>
<gene>
    <name evidence="6" type="ORF">ACFPZ3_66440</name>
</gene>
<dbReference type="InterPro" id="IPR023772">
    <property type="entry name" value="DNA-bd_HTH_TetR-type_CS"/>
</dbReference>
<keyword evidence="7" id="KW-1185">Reference proteome</keyword>
<evidence type="ECO:0000259" key="5">
    <source>
        <dbReference type="PROSITE" id="PS50977"/>
    </source>
</evidence>
<dbReference type="SUPFAM" id="SSF48498">
    <property type="entry name" value="Tetracyclin repressor-like, C-terminal domain"/>
    <property type="match status" value="1"/>
</dbReference>
<organism evidence="6 7">
    <name type="scientific">Nonomuraea insulae</name>
    <dbReference type="NCBI Taxonomy" id="1616787"/>
    <lineage>
        <taxon>Bacteria</taxon>
        <taxon>Bacillati</taxon>
        <taxon>Actinomycetota</taxon>
        <taxon>Actinomycetes</taxon>
        <taxon>Streptosporangiales</taxon>
        <taxon>Streptosporangiaceae</taxon>
        <taxon>Nonomuraea</taxon>
    </lineage>
</organism>
<dbReference type="PROSITE" id="PS50977">
    <property type="entry name" value="HTH_TETR_2"/>
    <property type="match status" value="1"/>
</dbReference>
<dbReference type="InterPro" id="IPR011075">
    <property type="entry name" value="TetR_C"/>
</dbReference>
<dbReference type="InterPro" id="IPR001647">
    <property type="entry name" value="HTH_TetR"/>
</dbReference>
<dbReference type="InterPro" id="IPR050109">
    <property type="entry name" value="HTH-type_TetR-like_transc_reg"/>
</dbReference>
<dbReference type="SUPFAM" id="SSF46689">
    <property type="entry name" value="Homeodomain-like"/>
    <property type="match status" value="1"/>
</dbReference>
<evidence type="ECO:0000313" key="6">
    <source>
        <dbReference type="EMBL" id="MFC5835248.1"/>
    </source>
</evidence>
<feature type="domain" description="HTH tetR-type" evidence="5">
    <location>
        <begin position="13"/>
        <end position="73"/>
    </location>
</feature>
<dbReference type="PANTHER" id="PTHR30055:SF148">
    <property type="entry name" value="TETR-FAMILY TRANSCRIPTIONAL REGULATOR"/>
    <property type="match status" value="1"/>
</dbReference>
<dbReference type="InterPro" id="IPR036271">
    <property type="entry name" value="Tet_transcr_reg_TetR-rel_C_sf"/>
</dbReference>
<protein>
    <submittedName>
        <fullName evidence="6">TetR/AcrR family transcriptional regulator</fullName>
    </submittedName>
</protein>
<keyword evidence="3" id="KW-0804">Transcription</keyword>
<dbReference type="Pfam" id="PF16859">
    <property type="entry name" value="TetR_C_11"/>
    <property type="match status" value="1"/>
</dbReference>
<evidence type="ECO:0000256" key="4">
    <source>
        <dbReference type="PROSITE-ProRule" id="PRU00335"/>
    </source>
</evidence>